<evidence type="ECO:0000313" key="2">
    <source>
        <dbReference type="Proteomes" id="UP000247523"/>
    </source>
</evidence>
<organism evidence="1 2">
    <name type="scientific">Lachnotalea glycerini</name>
    <dbReference type="NCBI Taxonomy" id="1763509"/>
    <lineage>
        <taxon>Bacteria</taxon>
        <taxon>Bacillati</taxon>
        <taxon>Bacillota</taxon>
        <taxon>Clostridia</taxon>
        <taxon>Lachnospirales</taxon>
        <taxon>Lachnospiraceae</taxon>
        <taxon>Lachnotalea</taxon>
    </lineage>
</organism>
<sequence>MEREQKQELEQKKEYLQSYLPKFSAAKRLEHEIERFQQARINPCIKIDNMNHFNETYDLSSYMTSLDILVSTLFKARYDRIKAYTEIFNRIEFMEDETEKELLKLRYLKGLKWDKICLELGFEWAQIHRIHRKALEHF</sequence>
<evidence type="ECO:0008006" key="3">
    <source>
        <dbReference type="Google" id="ProtNLM"/>
    </source>
</evidence>
<gene>
    <name evidence="1" type="ORF">C8E03_11739</name>
</gene>
<reference evidence="1 2" key="1">
    <citation type="submission" date="2018-05" db="EMBL/GenBank/DDBJ databases">
        <title>Genomic Encyclopedia of Type Strains, Phase IV (KMG-IV): sequencing the most valuable type-strain genomes for metagenomic binning, comparative biology and taxonomic classification.</title>
        <authorList>
            <person name="Goeker M."/>
        </authorList>
    </citation>
    <scope>NUCLEOTIDE SEQUENCE [LARGE SCALE GENOMIC DNA]</scope>
    <source>
        <strain evidence="1 2">DSM 28816</strain>
    </source>
</reference>
<proteinExistence type="predicted"/>
<dbReference type="EMBL" id="QICS01000017">
    <property type="protein sequence ID" value="PXV85403.1"/>
    <property type="molecule type" value="Genomic_DNA"/>
</dbReference>
<comment type="caution">
    <text evidence="1">The sequence shown here is derived from an EMBL/GenBank/DDBJ whole genome shotgun (WGS) entry which is preliminary data.</text>
</comment>
<evidence type="ECO:0000313" key="1">
    <source>
        <dbReference type="EMBL" id="PXV85403.1"/>
    </source>
</evidence>
<dbReference type="AlphaFoldDB" id="A0A318EIS2"/>
<dbReference type="Proteomes" id="UP000247523">
    <property type="component" value="Unassembled WGS sequence"/>
</dbReference>
<dbReference type="RefSeq" id="WP_110291920.1">
    <property type="nucleotide sequence ID" value="NZ_QICS01000017.1"/>
</dbReference>
<protein>
    <recommendedName>
        <fullName evidence="3">RNA polymerase sigma-70 region 4 domain-containing protein</fullName>
    </recommendedName>
</protein>
<name>A0A318EIS2_9FIRM</name>
<accession>A0A318EIS2</accession>